<accession>A0A8I6WZ55</accession>
<protein>
    <submittedName>
        <fullName evidence="2">Uncharacterized protein</fullName>
    </submittedName>
</protein>
<feature type="signal peptide" evidence="1">
    <location>
        <begin position="1"/>
        <end position="17"/>
    </location>
</feature>
<name>A0A8I6WZ55_HORVV</name>
<reference evidence="3" key="1">
    <citation type="journal article" date="2012" name="Nature">
        <title>A physical, genetic and functional sequence assembly of the barley genome.</title>
        <authorList>
            <consortium name="The International Barley Genome Sequencing Consortium"/>
            <person name="Mayer K.F."/>
            <person name="Waugh R."/>
            <person name="Brown J.W."/>
            <person name="Schulman A."/>
            <person name="Langridge P."/>
            <person name="Platzer M."/>
            <person name="Fincher G.B."/>
            <person name="Muehlbauer G.J."/>
            <person name="Sato K."/>
            <person name="Close T.J."/>
            <person name="Wise R.P."/>
            <person name="Stein N."/>
        </authorList>
    </citation>
    <scope>NUCLEOTIDE SEQUENCE [LARGE SCALE GENOMIC DNA]</scope>
    <source>
        <strain evidence="3">cv. Morex</strain>
    </source>
</reference>
<reference evidence="2" key="3">
    <citation type="submission" date="2022-01" db="UniProtKB">
        <authorList>
            <consortium name="EnsemblPlants"/>
        </authorList>
    </citation>
    <scope>IDENTIFICATION</scope>
    <source>
        <strain evidence="2">subsp. vulgare</strain>
    </source>
</reference>
<proteinExistence type="predicted"/>
<organism evidence="2 3">
    <name type="scientific">Hordeum vulgare subsp. vulgare</name>
    <name type="common">Domesticated barley</name>
    <dbReference type="NCBI Taxonomy" id="112509"/>
    <lineage>
        <taxon>Eukaryota</taxon>
        <taxon>Viridiplantae</taxon>
        <taxon>Streptophyta</taxon>
        <taxon>Embryophyta</taxon>
        <taxon>Tracheophyta</taxon>
        <taxon>Spermatophyta</taxon>
        <taxon>Magnoliopsida</taxon>
        <taxon>Liliopsida</taxon>
        <taxon>Poales</taxon>
        <taxon>Poaceae</taxon>
        <taxon>BOP clade</taxon>
        <taxon>Pooideae</taxon>
        <taxon>Triticodae</taxon>
        <taxon>Triticeae</taxon>
        <taxon>Hordeinae</taxon>
        <taxon>Hordeum</taxon>
    </lineage>
</organism>
<dbReference type="EnsemblPlants" id="HORVU.MOREX.r3.1HG0006310.1">
    <property type="protein sequence ID" value="HORVU.MOREX.r3.1HG0006310.1"/>
    <property type="gene ID" value="HORVU.MOREX.r3.1HG0006310"/>
</dbReference>
<evidence type="ECO:0000313" key="2">
    <source>
        <dbReference type="EnsemblPlants" id="HORVU.MOREX.r3.1HG0006310.1"/>
    </source>
</evidence>
<feature type="chain" id="PRO_5035161730" evidence="1">
    <location>
        <begin position="18"/>
        <end position="108"/>
    </location>
</feature>
<reference evidence="2" key="2">
    <citation type="submission" date="2020-10" db="EMBL/GenBank/DDBJ databases">
        <authorList>
            <person name="Scholz U."/>
            <person name="Mascher M."/>
            <person name="Fiebig A."/>
        </authorList>
    </citation>
    <scope>NUCLEOTIDE SEQUENCE [LARGE SCALE GENOMIC DNA]</scope>
    <source>
        <strain evidence="2">cv. Morex</strain>
    </source>
</reference>
<evidence type="ECO:0000313" key="3">
    <source>
        <dbReference type="Proteomes" id="UP000011116"/>
    </source>
</evidence>
<dbReference type="Gramene" id="HORVU.MOREX.r3.1HG0006310.1">
    <property type="protein sequence ID" value="HORVU.MOREX.r3.1HG0006310.1"/>
    <property type="gene ID" value="HORVU.MOREX.r3.1HG0006310"/>
</dbReference>
<keyword evidence="3" id="KW-1185">Reference proteome</keyword>
<dbReference type="Proteomes" id="UP000011116">
    <property type="component" value="Chromosome 1H"/>
</dbReference>
<sequence length="108" mass="11811">MRHVLFIVFLLVGYLAAASECRLEVGSRHSGGHTSTSITAPVSANSMALVDESKIVVKFCTQVFCDIKDLHKGVCYCCEKPGRPCYQTRSECLDNCPLCNPECSPPLL</sequence>
<keyword evidence="1" id="KW-0732">Signal</keyword>
<evidence type="ECO:0000256" key="1">
    <source>
        <dbReference type="SAM" id="SignalP"/>
    </source>
</evidence>
<dbReference type="Gramene" id="HORVU.MOREX.r2.1HG0004780.1">
    <property type="protein sequence ID" value="HORVU.MOREX.r2.1HG0004780.1"/>
    <property type="gene ID" value="HORVU.MOREX.r2.1HG0004780"/>
</dbReference>
<dbReference type="AlphaFoldDB" id="A0A8I6WZ55"/>